<keyword evidence="2" id="KW-1185">Reference proteome</keyword>
<organism evidence="1 2">
    <name type="scientific">Solanum commersonii</name>
    <name type="common">Commerson's wild potato</name>
    <name type="synonym">Commerson's nightshade</name>
    <dbReference type="NCBI Taxonomy" id="4109"/>
    <lineage>
        <taxon>Eukaryota</taxon>
        <taxon>Viridiplantae</taxon>
        <taxon>Streptophyta</taxon>
        <taxon>Embryophyta</taxon>
        <taxon>Tracheophyta</taxon>
        <taxon>Spermatophyta</taxon>
        <taxon>Magnoliopsida</taxon>
        <taxon>eudicotyledons</taxon>
        <taxon>Gunneridae</taxon>
        <taxon>Pentapetalae</taxon>
        <taxon>asterids</taxon>
        <taxon>lamiids</taxon>
        <taxon>Solanales</taxon>
        <taxon>Solanaceae</taxon>
        <taxon>Solanoideae</taxon>
        <taxon>Solaneae</taxon>
        <taxon>Solanum</taxon>
    </lineage>
</organism>
<comment type="caution">
    <text evidence="1">The sequence shown here is derived from an EMBL/GenBank/DDBJ whole genome shotgun (WGS) entry which is preliminary data.</text>
</comment>
<reference evidence="1 2" key="1">
    <citation type="submission" date="2020-09" db="EMBL/GenBank/DDBJ databases">
        <title>De no assembly of potato wild relative species, Solanum commersonii.</title>
        <authorList>
            <person name="Cho K."/>
        </authorList>
    </citation>
    <scope>NUCLEOTIDE SEQUENCE [LARGE SCALE GENOMIC DNA]</scope>
    <source>
        <strain evidence="1">LZ3.2</strain>
        <tissue evidence="1">Leaf</tissue>
    </source>
</reference>
<name>A0A9J5WN16_SOLCO</name>
<dbReference type="EMBL" id="JACXVP010000011">
    <property type="protein sequence ID" value="KAG5576583.1"/>
    <property type="molecule type" value="Genomic_DNA"/>
</dbReference>
<evidence type="ECO:0000313" key="2">
    <source>
        <dbReference type="Proteomes" id="UP000824120"/>
    </source>
</evidence>
<dbReference type="Proteomes" id="UP000824120">
    <property type="component" value="Chromosome 11"/>
</dbReference>
<sequence length="101" mass="12189">MTYYDPYDNDEVRMAKRLGHIPECQFRELLNYWKNSRRKIRRKYHLRISLWLQEQENPGVCTRLPMKILLAEMEVIEKQMSVNNEYVNAFSSVMGPEHPDV</sequence>
<gene>
    <name evidence="1" type="ORF">H5410_056717</name>
</gene>
<dbReference type="AlphaFoldDB" id="A0A9J5WN16"/>
<protein>
    <submittedName>
        <fullName evidence="1">Uncharacterized protein</fullName>
    </submittedName>
</protein>
<accession>A0A9J5WN16</accession>
<proteinExistence type="predicted"/>
<evidence type="ECO:0000313" key="1">
    <source>
        <dbReference type="EMBL" id="KAG5576583.1"/>
    </source>
</evidence>
<dbReference type="OrthoDB" id="1304639at2759"/>